<dbReference type="AlphaFoldDB" id="A0A0F9Y7L3"/>
<dbReference type="SMART" id="SM00382">
    <property type="entry name" value="AAA"/>
    <property type="match status" value="1"/>
</dbReference>
<dbReference type="Pfam" id="PF00004">
    <property type="entry name" value="AAA"/>
    <property type="match status" value="1"/>
</dbReference>
<keyword evidence="11 16" id="KW-1133">Transmembrane helix</keyword>
<gene>
    <name evidence="18" type="ORF">LCGC14_0123760</name>
</gene>
<evidence type="ECO:0000256" key="14">
    <source>
        <dbReference type="SAM" id="Coils"/>
    </source>
</evidence>
<keyword evidence="9" id="KW-0862">Zinc</keyword>
<dbReference type="SUPFAM" id="SSF52540">
    <property type="entry name" value="P-loop containing nucleoside triphosphate hydrolases"/>
    <property type="match status" value="1"/>
</dbReference>
<feature type="domain" description="AAA+ ATPase" evidence="17">
    <location>
        <begin position="222"/>
        <end position="362"/>
    </location>
</feature>
<dbReference type="InterPro" id="IPR005936">
    <property type="entry name" value="FtsH"/>
</dbReference>
<feature type="region of interest" description="Disordered" evidence="15">
    <location>
        <begin position="1"/>
        <end position="21"/>
    </location>
</feature>
<evidence type="ECO:0000256" key="3">
    <source>
        <dbReference type="ARBA" id="ARBA00010044"/>
    </source>
</evidence>
<dbReference type="InterPro" id="IPR037219">
    <property type="entry name" value="Peptidase_M41-like"/>
</dbReference>
<dbReference type="HAMAP" id="MF_01458">
    <property type="entry name" value="FtsH"/>
    <property type="match status" value="1"/>
</dbReference>
<dbReference type="Gene3D" id="1.10.8.60">
    <property type="match status" value="1"/>
</dbReference>
<keyword evidence="12" id="KW-0482">Metalloprotease</keyword>
<comment type="caution">
    <text evidence="18">The sequence shown here is derived from an EMBL/GenBank/DDBJ whole genome shotgun (WGS) entry which is preliminary data.</text>
</comment>
<evidence type="ECO:0000256" key="10">
    <source>
        <dbReference type="ARBA" id="ARBA00022840"/>
    </source>
</evidence>
<evidence type="ECO:0000256" key="1">
    <source>
        <dbReference type="ARBA" id="ARBA00001947"/>
    </source>
</evidence>
<dbReference type="PROSITE" id="PS00674">
    <property type="entry name" value="AAA"/>
    <property type="match status" value="1"/>
</dbReference>
<dbReference type="GO" id="GO:0004176">
    <property type="term" value="F:ATP-dependent peptidase activity"/>
    <property type="evidence" value="ECO:0007669"/>
    <property type="project" value="InterPro"/>
</dbReference>
<evidence type="ECO:0000256" key="9">
    <source>
        <dbReference type="ARBA" id="ARBA00022833"/>
    </source>
</evidence>
<evidence type="ECO:0000259" key="17">
    <source>
        <dbReference type="SMART" id="SM00382"/>
    </source>
</evidence>
<reference evidence="18" key="1">
    <citation type="journal article" date="2015" name="Nature">
        <title>Complex archaea that bridge the gap between prokaryotes and eukaryotes.</title>
        <authorList>
            <person name="Spang A."/>
            <person name="Saw J.H."/>
            <person name="Jorgensen S.L."/>
            <person name="Zaremba-Niedzwiedzka K."/>
            <person name="Martijn J."/>
            <person name="Lind A.E."/>
            <person name="van Eijk R."/>
            <person name="Schleper C."/>
            <person name="Guy L."/>
            <person name="Ettema T.J."/>
        </authorList>
    </citation>
    <scope>NUCLEOTIDE SEQUENCE</scope>
</reference>
<dbReference type="InterPro" id="IPR027417">
    <property type="entry name" value="P-loop_NTPase"/>
</dbReference>
<dbReference type="FunFam" id="3.40.50.300:FF:000001">
    <property type="entry name" value="ATP-dependent zinc metalloprotease FtsH"/>
    <property type="match status" value="1"/>
</dbReference>
<organism evidence="18">
    <name type="scientific">marine sediment metagenome</name>
    <dbReference type="NCBI Taxonomy" id="412755"/>
    <lineage>
        <taxon>unclassified sequences</taxon>
        <taxon>metagenomes</taxon>
        <taxon>ecological metagenomes</taxon>
    </lineage>
</organism>
<keyword evidence="10" id="KW-0067">ATP-binding</keyword>
<evidence type="ECO:0000256" key="11">
    <source>
        <dbReference type="ARBA" id="ARBA00022989"/>
    </source>
</evidence>
<evidence type="ECO:0000256" key="13">
    <source>
        <dbReference type="ARBA" id="ARBA00023136"/>
    </source>
</evidence>
<dbReference type="Pfam" id="PF17862">
    <property type="entry name" value="AAA_lid_3"/>
    <property type="match status" value="1"/>
</dbReference>
<feature type="compositionally biased region" description="Pro residues" evidence="15">
    <location>
        <begin position="11"/>
        <end position="20"/>
    </location>
</feature>
<feature type="coiled-coil region" evidence="14">
    <location>
        <begin position="592"/>
        <end position="619"/>
    </location>
</feature>
<protein>
    <recommendedName>
        <fullName evidence="17">AAA+ ATPase domain-containing protein</fullName>
    </recommendedName>
</protein>
<sequence>MTNQPPEKPRGPTPTPPTPPARFGRSLMGWVLIGVMVFALVSFMQGMDQRREITATDFWAYVDNGQVTGELVITPERIKGENPPGVAGLEADSPKKFFVIFPEGARGEGFLADLDKRLAGREYPAKVRLERTSWWRAMLPHVLLMMVVFLAVWFLVFRRMGQASGAGFLGSFGRSRHRVTNKEQSKITFKDVAGIDEAKDEVLEIIEFLRHPRKFQRLGGRIPRGVLLVGEPGCGKTLLAKAIAGEADVPVFSISGSDFVEMFVGVGASRVRDLFKQARDAAPCIIFLDEIDAVGRRRGAGFGTGGADEREQTLNAILVEMDGLGTNDQVIIIAATNRTDVLDPALTRPGRFDRNINVPLPDLKGRYDILKIYAAKIECGADVDLHRLARGTPMFSGADLEALVNEAAIAATMADKESVEQEDLEEARDKVRWGRARRSRVIDEQEKSMTAYHEAGHALVQVLTPEADPLHKVSIIPRGSMGGATFALPEKDRYLYTKVYCQAQLTISLGGRVAEELVFGDVSSGASNDILHVTGLARTMVVDWGMSEQLGLISYNEQQRHPQMMDLGGKDYSDKTAELIDSEIKRIVDEAHQRARKVLEAHRDELERIAQALLAYETLNAEEVKLIIDGKTLDKTSVNDLIDIEHAKTAEPGEADAPPTPAEDGQTDLGGVQPQSG</sequence>
<proteinExistence type="inferred from homology"/>
<dbReference type="EMBL" id="LAZR01000039">
    <property type="protein sequence ID" value="KKO00604.1"/>
    <property type="molecule type" value="Genomic_DNA"/>
</dbReference>
<comment type="subcellular location">
    <subcellularLocation>
        <location evidence="2">Membrane</location>
    </subcellularLocation>
</comment>
<dbReference type="GO" id="GO:0030163">
    <property type="term" value="P:protein catabolic process"/>
    <property type="evidence" value="ECO:0007669"/>
    <property type="project" value="TreeGrafter"/>
</dbReference>
<evidence type="ECO:0000256" key="15">
    <source>
        <dbReference type="SAM" id="MobiDB-lite"/>
    </source>
</evidence>
<evidence type="ECO:0000256" key="7">
    <source>
        <dbReference type="ARBA" id="ARBA00022741"/>
    </source>
</evidence>
<dbReference type="FunFam" id="1.10.8.60:FF:000001">
    <property type="entry name" value="ATP-dependent zinc metalloprotease FtsH"/>
    <property type="match status" value="1"/>
</dbReference>
<dbReference type="CDD" id="cd19501">
    <property type="entry name" value="RecA-like_FtsH"/>
    <property type="match status" value="1"/>
</dbReference>
<accession>A0A0F9Y7L3</accession>
<dbReference type="Pfam" id="PF01434">
    <property type="entry name" value="Peptidase_M41"/>
    <property type="match status" value="1"/>
</dbReference>
<evidence type="ECO:0000256" key="6">
    <source>
        <dbReference type="ARBA" id="ARBA00022723"/>
    </source>
</evidence>
<dbReference type="GO" id="GO:0016887">
    <property type="term" value="F:ATP hydrolysis activity"/>
    <property type="evidence" value="ECO:0007669"/>
    <property type="project" value="InterPro"/>
</dbReference>
<feature type="region of interest" description="Disordered" evidence="15">
    <location>
        <begin position="646"/>
        <end position="677"/>
    </location>
</feature>
<evidence type="ECO:0000256" key="2">
    <source>
        <dbReference type="ARBA" id="ARBA00004370"/>
    </source>
</evidence>
<keyword evidence="6" id="KW-0479">Metal-binding</keyword>
<dbReference type="InterPro" id="IPR003593">
    <property type="entry name" value="AAA+_ATPase"/>
</dbReference>
<dbReference type="InterPro" id="IPR041569">
    <property type="entry name" value="AAA_lid_3"/>
</dbReference>
<dbReference type="PANTHER" id="PTHR23076">
    <property type="entry name" value="METALLOPROTEASE M41 FTSH"/>
    <property type="match status" value="1"/>
</dbReference>
<dbReference type="SUPFAM" id="SSF140990">
    <property type="entry name" value="FtsH protease domain-like"/>
    <property type="match status" value="1"/>
</dbReference>
<dbReference type="GO" id="GO:0005886">
    <property type="term" value="C:plasma membrane"/>
    <property type="evidence" value="ECO:0007669"/>
    <property type="project" value="TreeGrafter"/>
</dbReference>
<keyword evidence="13 16" id="KW-0472">Membrane</keyword>
<keyword evidence="7" id="KW-0547">Nucleotide-binding</keyword>
<evidence type="ECO:0000313" key="18">
    <source>
        <dbReference type="EMBL" id="KKO00604.1"/>
    </source>
</evidence>
<name>A0A0F9Y7L3_9ZZZZ</name>
<dbReference type="Gene3D" id="1.20.58.760">
    <property type="entry name" value="Peptidase M41"/>
    <property type="match status" value="1"/>
</dbReference>
<keyword evidence="5 16" id="KW-0812">Transmembrane</keyword>
<dbReference type="GO" id="GO:0005524">
    <property type="term" value="F:ATP binding"/>
    <property type="evidence" value="ECO:0007669"/>
    <property type="project" value="UniProtKB-KW"/>
</dbReference>
<dbReference type="GO" id="GO:0006508">
    <property type="term" value="P:proteolysis"/>
    <property type="evidence" value="ECO:0007669"/>
    <property type="project" value="UniProtKB-KW"/>
</dbReference>
<dbReference type="NCBIfam" id="TIGR01241">
    <property type="entry name" value="FtsH_fam"/>
    <property type="match status" value="1"/>
</dbReference>
<evidence type="ECO:0000256" key="16">
    <source>
        <dbReference type="SAM" id="Phobius"/>
    </source>
</evidence>
<dbReference type="InterPro" id="IPR000642">
    <property type="entry name" value="Peptidase_M41"/>
</dbReference>
<evidence type="ECO:0000256" key="12">
    <source>
        <dbReference type="ARBA" id="ARBA00023049"/>
    </source>
</evidence>
<keyword evidence="8" id="KW-0378">Hydrolase</keyword>
<evidence type="ECO:0000256" key="8">
    <source>
        <dbReference type="ARBA" id="ARBA00022801"/>
    </source>
</evidence>
<feature type="transmembrane region" description="Helical" evidence="16">
    <location>
        <begin position="27"/>
        <end position="44"/>
    </location>
</feature>
<comment type="similarity">
    <text evidence="3">In the C-terminal section; belongs to the peptidase M41 family.</text>
</comment>
<dbReference type="GO" id="GO:0004222">
    <property type="term" value="F:metalloendopeptidase activity"/>
    <property type="evidence" value="ECO:0007669"/>
    <property type="project" value="InterPro"/>
</dbReference>
<dbReference type="GO" id="GO:0046872">
    <property type="term" value="F:metal ion binding"/>
    <property type="evidence" value="ECO:0007669"/>
    <property type="project" value="UniProtKB-KW"/>
</dbReference>
<evidence type="ECO:0000256" key="4">
    <source>
        <dbReference type="ARBA" id="ARBA00022670"/>
    </source>
</evidence>
<feature type="transmembrane region" description="Helical" evidence="16">
    <location>
        <begin position="138"/>
        <end position="156"/>
    </location>
</feature>
<dbReference type="PANTHER" id="PTHR23076:SF97">
    <property type="entry name" value="ATP-DEPENDENT ZINC METALLOPROTEASE YME1L1"/>
    <property type="match status" value="1"/>
</dbReference>
<dbReference type="InterPro" id="IPR003959">
    <property type="entry name" value="ATPase_AAA_core"/>
</dbReference>
<keyword evidence="4" id="KW-0645">Protease</keyword>
<evidence type="ECO:0000256" key="5">
    <source>
        <dbReference type="ARBA" id="ARBA00022692"/>
    </source>
</evidence>
<dbReference type="FunFam" id="1.20.58.760:FF:000001">
    <property type="entry name" value="ATP-dependent zinc metalloprotease FtsH"/>
    <property type="match status" value="1"/>
</dbReference>
<comment type="cofactor">
    <cofactor evidence="1">
        <name>Zn(2+)</name>
        <dbReference type="ChEBI" id="CHEBI:29105"/>
    </cofactor>
</comment>
<dbReference type="InterPro" id="IPR003960">
    <property type="entry name" value="ATPase_AAA_CS"/>
</dbReference>
<keyword evidence="14" id="KW-0175">Coiled coil</keyword>
<dbReference type="Gene3D" id="3.40.50.300">
    <property type="entry name" value="P-loop containing nucleotide triphosphate hydrolases"/>
    <property type="match status" value="1"/>
</dbReference>